<proteinExistence type="predicted"/>
<dbReference type="VEuPathDB" id="FungiDB:PGUG_04414"/>
<dbReference type="Proteomes" id="UP000001997">
    <property type="component" value="Unassembled WGS sequence"/>
</dbReference>
<keyword evidence="4" id="KW-1185">Reference proteome</keyword>
<dbReference type="KEGG" id="pgu:PGUG_04414"/>
<feature type="compositionally biased region" description="Basic and acidic residues" evidence="1">
    <location>
        <begin position="36"/>
        <end position="49"/>
    </location>
</feature>
<dbReference type="SUPFAM" id="SSF54236">
    <property type="entry name" value="Ubiquitin-like"/>
    <property type="match status" value="1"/>
</dbReference>
<evidence type="ECO:0000313" key="4">
    <source>
        <dbReference type="Proteomes" id="UP000001997"/>
    </source>
</evidence>
<sequence>MGESGPRKRKDDPFDDFFALSAPSGKKHKKKRPREKKVENHEDEKRNENSPETINIDVDVETSPPAPNTSSPGPSRENSDSHNQKMDNRDEKPLNDITVVDDAVDDIAVQDIVDEEDELLEFLKETSASLGHHKSDTYDFSDSNERRRSYVVRVISKLEPENAVTVDIGTKGLKKFDKIHEAALRELRKKPGSPMKQHNVHTTCLAWIEGRQEIKPFFKPSTLRIKPPLEFIGQNPAKIPLTHITCLLYPKSHSYLDYPEFESTSSWKKLSQLSSDLSAMDELSVLSANSESSDEDPLGDSNPVANPVANTPRDTPDSQPDADYFEIGLKGKDNKRISVQVCSTTKLRDLLAHYLKAKEIDVSAASRAKLLFDDEELDLNGVVGDTELEDEYEVQVVV</sequence>
<dbReference type="CDD" id="cd17080">
    <property type="entry name" value="Ubl_SLD2_Esc2_like"/>
    <property type="match status" value="1"/>
</dbReference>
<dbReference type="InterPro" id="IPR022617">
    <property type="entry name" value="Rad60/SUMO-like_dom"/>
</dbReference>
<dbReference type="FunCoup" id="A5DMB3">
    <property type="interactions" value="35"/>
</dbReference>
<evidence type="ECO:0000256" key="1">
    <source>
        <dbReference type="SAM" id="MobiDB-lite"/>
    </source>
</evidence>
<reference evidence="3 4" key="1">
    <citation type="journal article" date="2009" name="Nature">
        <title>Evolution of pathogenicity and sexual reproduction in eight Candida genomes.</title>
        <authorList>
            <person name="Butler G."/>
            <person name="Rasmussen M.D."/>
            <person name="Lin M.F."/>
            <person name="Santos M.A."/>
            <person name="Sakthikumar S."/>
            <person name="Munro C.A."/>
            <person name="Rheinbay E."/>
            <person name="Grabherr M."/>
            <person name="Forche A."/>
            <person name="Reedy J.L."/>
            <person name="Agrafioti I."/>
            <person name="Arnaud M.B."/>
            <person name="Bates S."/>
            <person name="Brown A.J."/>
            <person name="Brunke S."/>
            <person name="Costanzo M.C."/>
            <person name="Fitzpatrick D.A."/>
            <person name="de Groot P.W."/>
            <person name="Harris D."/>
            <person name="Hoyer L.L."/>
            <person name="Hube B."/>
            <person name="Klis F.M."/>
            <person name="Kodira C."/>
            <person name="Lennard N."/>
            <person name="Logue M.E."/>
            <person name="Martin R."/>
            <person name="Neiman A.M."/>
            <person name="Nikolaou E."/>
            <person name="Quail M.A."/>
            <person name="Quinn J."/>
            <person name="Santos M.C."/>
            <person name="Schmitzberger F.F."/>
            <person name="Sherlock G."/>
            <person name="Shah P."/>
            <person name="Silverstein K.A."/>
            <person name="Skrzypek M.S."/>
            <person name="Soll D."/>
            <person name="Staggs R."/>
            <person name="Stansfield I."/>
            <person name="Stumpf M.P."/>
            <person name="Sudbery P.E."/>
            <person name="Srikantha T."/>
            <person name="Zeng Q."/>
            <person name="Berman J."/>
            <person name="Berriman M."/>
            <person name="Heitman J."/>
            <person name="Gow N.A."/>
            <person name="Lorenz M.C."/>
            <person name="Birren B.W."/>
            <person name="Kellis M."/>
            <person name="Cuomo C.A."/>
        </authorList>
    </citation>
    <scope>NUCLEOTIDE SEQUENCE [LARGE SCALE GENOMIC DNA]</scope>
    <source>
        <strain evidence="4">ATCC 6260 / CBS 566 / DSM 6381 / JCM 1539 / NBRC 10279 / NRRL Y-324</strain>
    </source>
</reference>
<dbReference type="RefSeq" id="XP_001483685.2">
    <property type="nucleotide sequence ID" value="XM_001483635.1"/>
</dbReference>
<feature type="compositionally biased region" description="Basic and acidic residues" evidence="1">
    <location>
        <begin position="77"/>
        <end position="94"/>
    </location>
</feature>
<dbReference type="OrthoDB" id="3365399at2759"/>
<dbReference type="eggNOG" id="ENOG502QS09">
    <property type="taxonomic scope" value="Eukaryota"/>
</dbReference>
<feature type="region of interest" description="Disordered" evidence="1">
    <location>
        <begin position="286"/>
        <end position="320"/>
    </location>
</feature>
<feature type="compositionally biased region" description="Basic and acidic residues" evidence="1">
    <location>
        <begin position="1"/>
        <end position="12"/>
    </location>
</feature>
<accession>A5DMB3</accession>
<dbReference type="Gene3D" id="3.10.20.90">
    <property type="entry name" value="Phosphatidylinositol 3-kinase Catalytic Subunit, Chain A, domain 1"/>
    <property type="match status" value="1"/>
</dbReference>
<dbReference type="AlphaFoldDB" id="A5DMB3"/>
<organism evidence="3 4">
    <name type="scientific">Meyerozyma guilliermondii (strain ATCC 6260 / CBS 566 / DSM 6381 / JCM 1539 / NBRC 10279 / NRRL Y-324)</name>
    <name type="common">Yeast</name>
    <name type="synonym">Candida guilliermondii</name>
    <dbReference type="NCBI Taxonomy" id="294746"/>
    <lineage>
        <taxon>Eukaryota</taxon>
        <taxon>Fungi</taxon>
        <taxon>Dikarya</taxon>
        <taxon>Ascomycota</taxon>
        <taxon>Saccharomycotina</taxon>
        <taxon>Pichiomycetes</taxon>
        <taxon>Debaryomycetaceae</taxon>
        <taxon>Meyerozyma</taxon>
    </lineage>
</organism>
<dbReference type="EMBL" id="CH408159">
    <property type="protein sequence ID" value="EDK40316.2"/>
    <property type="molecule type" value="Genomic_DNA"/>
</dbReference>
<feature type="compositionally biased region" description="Basic residues" evidence="1">
    <location>
        <begin position="25"/>
        <end position="35"/>
    </location>
</feature>
<gene>
    <name evidence="3" type="ORF">PGUG_04414</name>
</gene>
<protein>
    <recommendedName>
        <fullName evidence="2">Rad60/SUMO-like domain-containing protein</fullName>
    </recommendedName>
</protein>
<dbReference type="Pfam" id="PF11976">
    <property type="entry name" value="Rad60-SLD"/>
    <property type="match status" value="1"/>
</dbReference>
<evidence type="ECO:0000313" key="3">
    <source>
        <dbReference type="EMBL" id="EDK40316.2"/>
    </source>
</evidence>
<evidence type="ECO:0000259" key="2">
    <source>
        <dbReference type="Pfam" id="PF11976"/>
    </source>
</evidence>
<feature type="domain" description="Rad60/SUMO-like" evidence="2">
    <location>
        <begin position="326"/>
        <end position="398"/>
    </location>
</feature>
<dbReference type="InterPro" id="IPR029071">
    <property type="entry name" value="Ubiquitin-like_domsf"/>
</dbReference>
<dbReference type="STRING" id="294746.A5DMB3"/>
<dbReference type="HOGENOM" id="CLU_615376_0_0_1"/>
<dbReference type="InParanoid" id="A5DMB3"/>
<feature type="region of interest" description="Disordered" evidence="1">
    <location>
        <begin position="1"/>
        <end position="97"/>
    </location>
</feature>
<dbReference type="GeneID" id="5125463"/>
<name>A5DMB3_PICGU</name>